<comment type="subcellular location">
    <subcellularLocation>
        <location evidence="1">Nucleus</location>
    </subcellularLocation>
</comment>
<evidence type="ECO:0000256" key="8">
    <source>
        <dbReference type="ARBA" id="ARBA00023163"/>
    </source>
</evidence>
<feature type="region of interest" description="Disordered" evidence="10">
    <location>
        <begin position="274"/>
        <end position="335"/>
    </location>
</feature>
<evidence type="ECO:0000256" key="9">
    <source>
        <dbReference type="ARBA" id="ARBA00023242"/>
    </source>
</evidence>
<dbReference type="EnsemblPlants" id="AET1Gv21050600.2">
    <property type="protein sequence ID" value="AET1Gv21050600.2"/>
    <property type="gene ID" value="AET1Gv21050600"/>
</dbReference>
<feature type="compositionally biased region" description="Polar residues" evidence="10">
    <location>
        <begin position="488"/>
        <end position="499"/>
    </location>
</feature>
<dbReference type="GO" id="GO:0003712">
    <property type="term" value="F:transcription coregulator activity"/>
    <property type="evidence" value="ECO:0007669"/>
    <property type="project" value="TreeGrafter"/>
</dbReference>
<keyword evidence="6" id="KW-0805">Transcription regulation</keyword>
<dbReference type="STRING" id="200361.A0A453A631"/>
<comment type="similarity">
    <text evidence="2">Belongs to the HMGA family.</text>
</comment>
<evidence type="ECO:0000313" key="12">
    <source>
        <dbReference type="Proteomes" id="UP000015105"/>
    </source>
</evidence>
<feature type="compositionally biased region" description="Gly residues" evidence="10">
    <location>
        <begin position="35"/>
        <end position="45"/>
    </location>
</feature>
<dbReference type="Proteomes" id="UP000015105">
    <property type="component" value="Chromosome 1D"/>
</dbReference>
<proteinExistence type="inferred from homology"/>
<feature type="compositionally biased region" description="Basic residues" evidence="10">
    <location>
        <begin position="598"/>
        <end position="609"/>
    </location>
</feature>
<dbReference type="GO" id="GO:0005634">
    <property type="term" value="C:nucleus"/>
    <property type="evidence" value="ECO:0007669"/>
    <property type="project" value="UniProtKB-SubCell"/>
</dbReference>
<dbReference type="AlphaFoldDB" id="A0A453A631"/>
<keyword evidence="12" id="KW-1185">Reference proteome</keyword>
<dbReference type="PRINTS" id="PR00929">
    <property type="entry name" value="ATHOOK"/>
</dbReference>
<dbReference type="GO" id="GO:0000785">
    <property type="term" value="C:chromatin"/>
    <property type="evidence" value="ECO:0007669"/>
    <property type="project" value="InterPro"/>
</dbReference>
<feature type="compositionally biased region" description="Polar residues" evidence="10">
    <location>
        <begin position="461"/>
        <end position="470"/>
    </location>
</feature>
<dbReference type="GO" id="GO:0006355">
    <property type="term" value="P:regulation of DNA-templated transcription"/>
    <property type="evidence" value="ECO:0007669"/>
    <property type="project" value="InterPro"/>
</dbReference>
<dbReference type="EnsemblPlants" id="AET1Gv21050600.7">
    <property type="protein sequence ID" value="AET1Gv21050600.7"/>
    <property type="gene ID" value="AET1Gv21050600"/>
</dbReference>
<sequence>ENVKASICVLCSGEDLARSPLPTPHLGAAPARPVPGGGGGGGGGAASASPSRRSPGPLVRAPCPLPPLPAAIASRRPAAQTLDRFDLRLRARTMDQHQREDQRHLLLHKEEEQDDSLRTWKEQLLGPDVVHTTSLLGEKTSSVQLQGSPGNAACSVLSSSVGPSEALPIVVGLAWTLQNGGNAAPMQSPGVDSLSVHKRGRGRPRKDQQSRQANPPPPPTPTASRRGIKVGCGRPMLAPTSHLETHRGPPGSWRPIIIEKLLAACWSVDAASTGIKRPRGRPRMYTPSAPDTGDAASAGIKRGRGRPRKERPDAASSGIKRGRGRPRKEKPEARMCAETGYAFASTGIKRGGGHPELEMEMLAAAAAMLAETGDDAVPKGTKGVVENPRSVDVVSTGMEGALENPNPRTENPSAGDVMSMVMKRGRGRPRKNQQPQAPTTPAALSTGGIKRGRGRPRKDQQPQAPTTPAALSTGGIKRGRGRPRKEQQSQAPTTPTALSTGGIKIGHGRPRKEQQSEPKPPLTPTVSRRRGIKVGCGRPMIIEKPPAARSSVDAALSGIKRPRGRPRKETASVGMSAETGDATPAPETGDAAASTVMKRGRGRPRKAGIKRGVCGEAGDAATGGTSASKRGRGRPRKEERRDGAVSGMERGRGRPRKEKAEEEAGMDMLAAAAAAMLAESGWR</sequence>
<evidence type="ECO:0000256" key="4">
    <source>
        <dbReference type="ARBA" id="ARBA00022737"/>
    </source>
</evidence>
<dbReference type="GO" id="GO:0003677">
    <property type="term" value="F:DNA binding"/>
    <property type="evidence" value="ECO:0007669"/>
    <property type="project" value="UniProtKB-KW"/>
</dbReference>
<accession>A0A453A631</accession>
<dbReference type="PANTHER" id="PTHR23341">
    <property type="entry name" value="HIGH MOBILITY GROUP PROTEINS HMG-A AND C"/>
    <property type="match status" value="1"/>
</dbReference>
<feature type="compositionally biased region" description="Low complexity" evidence="10">
    <location>
        <begin position="46"/>
        <end position="61"/>
    </location>
</feature>
<keyword evidence="8" id="KW-0804">Transcription</keyword>
<dbReference type="PANTHER" id="PTHR23341:SF2">
    <property type="entry name" value="HIGH MOBILITY GROUP PROTEIN HMG-12"/>
    <property type="match status" value="1"/>
</dbReference>
<feature type="region of interest" description="Disordered" evidence="10">
    <location>
        <begin position="397"/>
        <end position="665"/>
    </location>
</feature>
<evidence type="ECO:0000256" key="3">
    <source>
        <dbReference type="ARBA" id="ARBA00022553"/>
    </source>
</evidence>
<dbReference type="Gramene" id="AET1Gv21050600.2">
    <property type="protein sequence ID" value="AET1Gv21050600.2"/>
    <property type="gene ID" value="AET1Gv21050600"/>
</dbReference>
<keyword evidence="7" id="KW-0238">DNA-binding</keyword>
<keyword evidence="9" id="KW-0539">Nucleus</keyword>
<evidence type="ECO:0000313" key="11">
    <source>
        <dbReference type="EnsemblPlants" id="AET1Gv21050600.2"/>
    </source>
</evidence>
<feature type="compositionally biased region" description="Polar residues" evidence="10">
    <location>
        <begin position="432"/>
        <end position="443"/>
    </location>
</feature>
<dbReference type="PRINTS" id="PR00930">
    <property type="entry name" value="HIGHMOBLTYIY"/>
</dbReference>
<evidence type="ECO:0000256" key="2">
    <source>
        <dbReference type="ARBA" id="ARBA00010812"/>
    </source>
</evidence>
<evidence type="ECO:0000256" key="7">
    <source>
        <dbReference type="ARBA" id="ARBA00023125"/>
    </source>
</evidence>
<dbReference type="SMART" id="SM00384">
    <property type="entry name" value="AT_hook"/>
    <property type="match status" value="12"/>
</dbReference>
<feature type="region of interest" description="Disordered" evidence="10">
    <location>
        <begin position="19"/>
        <end position="61"/>
    </location>
</feature>
<evidence type="ECO:0000256" key="10">
    <source>
        <dbReference type="SAM" id="MobiDB-lite"/>
    </source>
</evidence>
<reference evidence="11" key="5">
    <citation type="journal article" date="2021" name="G3 (Bethesda)">
        <title>Aegilops tauschii genome assembly Aet v5.0 features greater sequence contiguity and improved annotation.</title>
        <authorList>
            <person name="Wang L."/>
            <person name="Zhu T."/>
            <person name="Rodriguez J.C."/>
            <person name="Deal K.R."/>
            <person name="Dubcovsky J."/>
            <person name="McGuire P.E."/>
            <person name="Lux T."/>
            <person name="Spannagl M."/>
            <person name="Mayer K.F.X."/>
            <person name="Baldrich P."/>
            <person name="Meyers B.C."/>
            <person name="Huo N."/>
            <person name="Gu Y.Q."/>
            <person name="Zhou H."/>
            <person name="Devos K.M."/>
            <person name="Bennetzen J.L."/>
            <person name="Unver T."/>
            <person name="Budak H."/>
            <person name="Gulick P.J."/>
            <person name="Galiba G."/>
            <person name="Kalapos B."/>
            <person name="Nelson D.R."/>
            <person name="Li P."/>
            <person name="You F.M."/>
            <person name="Luo M.C."/>
            <person name="Dvorak J."/>
        </authorList>
    </citation>
    <scope>NUCLEOTIDE SEQUENCE [LARGE SCALE GENOMIC DNA]</scope>
    <source>
        <strain evidence="11">cv. AL8/78</strain>
    </source>
</reference>
<protein>
    <submittedName>
        <fullName evidence="11">Uncharacterized protein</fullName>
    </submittedName>
</protein>
<feature type="region of interest" description="Disordered" evidence="10">
    <location>
        <begin position="182"/>
        <end position="251"/>
    </location>
</feature>
<keyword evidence="3" id="KW-0597">Phosphoprotein</keyword>
<reference evidence="12" key="1">
    <citation type="journal article" date="2014" name="Science">
        <title>Ancient hybridizations among the ancestral genomes of bread wheat.</title>
        <authorList>
            <consortium name="International Wheat Genome Sequencing Consortium,"/>
            <person name="Marcussen T."/>
            <person name="Sandve S.R."/>
            <person name="Heier L."/>
            <person name="Spannagl M."/>
            <person name="Pfeifer M."/>
            <person name="Jakobsen K.S."/>
            <person name="Wulff B.B."/>
            <person name="Steuernagel B."/>
            <person name="Mayer K.F."/>
            <person name="Olsen O.A."/>
        </authorList>
    </citation>
    <scope>NUCLEOTIDE SEQUENCE [LARGE SCALE GENOMIC DNA]</scope>
    <source>
        <strain evidence="12">cv. AL8/78</strain>
    </source>
</reference>
<dbReference type="Gramene" id="AET1Gv21050600.7">
    <property type="protein sequence ID" value="AET1Gv21050600.7"/>
    <property type="gene ID" value="AET1Gv21050600"/>
</dbReference>
<evidence type="ECO:0000256" key="6">
    <source>
        <dbReference type="ARBA" id="ARBA00023015"/>
    </source>
</evidence>
<reference evidence="11" key="4">
    <citation type="submission" date="2019-03" db="UniProtKB">
        <authorList>
            <consortium name="EnsemblPlants"/>
        </authorList>
    </citation>
    <scope>IDENTIFICATION</scope>
</reference>
<dbReference type="GO" id="GO:0010557">
    <property type="term" value="P:positive regulation of macromolecule biosynthetic process"/>
    <property type="evidence" value="ECO:0007669"/>
    <property type="project" value="UniProtKB-ARBA"/>
</dbReference>
<evidence type="ECO:0000256" key="1">
    <source>
        <dbReference type="ARBA" id="ARBA00004123"/>
    </source>
</evidence>
<reference evidence="11" key="3">
    <citation type="journal article" date="2017" name="Nature">
        <title>Genome sequence of the progenitor of the wheat D genome Aegilops tauschii.</title>
        <authorList>
            <person name="Luo M.C."/>
            <person name="Gu Y.Q."/>
            <person name="Puiu D."/>
            <person name="Wang H."/>
            <person name="Twardziok S.O."/>
            <person name="Deal K.R."/>
            <person name="Huo N."/>
            <person name="Zhu T."/>
            <person name="Wang L."/>
            <person name="Wang Y."/>
            <person name="McGuire P.E."/>
            <person name="Liu S."/>
            <person name="Long H."/>
            <person name="Ramasamy R.K."/>
            <person name="Rodriguez J.C."/>
            <person name="Van S.L."/>
            <person name="Yuan L."/>
            <person name="Wang Z."/>
            <person name="Xia Z."/>
            <person name="Xiao L."/>
            <person name="Anderson O.D."/>
            <person name="Ouyang S."/>
            <person name="Liang Y."/>
            <person name="Zimin A.V."/>
            <person name="Pertea G."/>
            <person name="Qi P."/>
            <person name="Bennetzen J.L."/>
            <person name="Dai X."/>
            <person name="Dawson M.W."/>
            <person name="Muller H.G."/>
            <person name="Kugler K."/>
            <person name="Rivarola-Duarte L."/>
            <person name="Spannagl M."/>
            <person name="Mayer K.F.X."/>
            <person name="Lu F.H."/>
            <person name="Bevan M.W."/>
            <person name="Leroy P."/>
            <person name="Li P."/>
            <person name="You F.M."/>
            <person name="Sun Q."/>
            <person name="Liu Z."/>
            <person name="Lyons E."/>
            <person name="Wicker T."/>
            <person name="Salzberg S.L."/>
            <person name="Devos K.M."/>
            <person name="Dvorak J."/>
        </authorList>
    </citation>
    <scope>NUCLEOTIDE SEQUENCE [LARGE SCALE GENOMIC DNA]</scope>
    <source>
        <strain evidence="11">cv. AL8/78</strain>
    </source>
</reference>
<organism evidence="11 12">
    <name type="scientific">Aegilops tauschii subsp. strangulata</name>
    <name type="common">Goatgrass</name>
    <dbReference type="NCBI Taxonomy" id="200361"/>
    <lineage>
        <taxon>Eukaryota</taxon>
        <taxon>Viridiplantae</taxon>
        <taxon>Streptophyta</taxon>
        <taxon>Embryophyta</taxon>
        <taxon>Tracheophyta</taxon>
        <taxon>Spermatophyta</taxon>
        <taxon>Magnoliopsida</taxon>
        <taxon>Liliopsida</taxon>
        <taxon>Poales</taxon>
        <taxon>Poaceae</taxon>
        <taxon>BOP clade</taxon>
        <taxon>Pooideae</taxon>
        <taxon>Triticodae</taxon>
        <taxon>Triticeae</taxon>
        <taxon>Triticinae</taxon>
        <taxon>Aegilops</taxon>
    </lineage>
</organism>
<keyword evidence="5" id="KW-0007">Acetylation</keyword>
<dbReference type="InterPro" id="IPR017956">
    <property type="entry name" value="AT_hook_DNA-bd_motif"/>
</dbReference>
<dbReference type="Pfam" id="PF02178">
    <property type="entry name" value="AT_hook"/>
    <property type="match status" value="11"/>
</dbReference>
<feature type="compositionally biased region" description="Low complexity" evidence="10">
    <location>
        <begin position="616"/>
        <end position="628"/>
    </location>
</feature>
<dbReference type="InterPro" id="IPR000116">
    <property type="entry name" value="HMGA"/>
</dbReference>
<name>A0A453A631_AEGTS</name>
<reference evidence="12" key="2">
    <citation type="journal article" date="2017" name="Nat. Plants">
        <title>The Aegilops tauschii genome reveals multiple impacts of transposons.</title>
        <authorList>
            <person name="Zhao G."/>
            <person name="Zou C."/>
            <person name="Li K."/>
            <person name="Wang K."/>
            <person name="Li T."/>
            <person name="Gao L."/>
            <person name="Zhang X."/>
            <person name="Wang H."/>
            <person name="Yang Z."/>
            <person name="Liu X."/>
            <person name="Jiang W."/>
            <person name="Mao L."/>
            <person name="Kong X."/>
            <person name="Jiao Y."/>
            <person name="Jia J."/>
        </authorList>
    </citation>
    <scope>NUCLEOTIDE SEQUENCE [LARGE SCALE GENOMIC DNA]</scope>
    <source>
        <strain evidence="12">cv. AL8/78</strain>
    </source>
</reference>
<evidence type="ECO:0000256" key="5">
    <source>
        <dbReference type="ARBA" id="ARBA00022990"/>
    </source>
</evidence>
<keyword evidence="4" id="KW-0677">Repeat</keyword>